<accession>A0A1M3TEV3</accession>
<dbReference type="Proteomes" id="UP000184063">
    <property type="component" value="Unassembled WGS sequence"/>
</dbReference>
<organism evidence="2 3">
    <name type="scientific">Aspergillus luchuensis (strain CBS 106.47)</name>
    <dbReference type="NCBI Taxonomy" id="1137211"/>
    <lineage>
        <taxon>Eukaryota</taxon>
        <taxon>Fungi</taxon>
        <taxon>Dikarya</taxon>
        <taxon>Ascomycota</taxon>
        <taxon>Pezizomycotina</taxon>
        <taxon>Eurotiomycetes</taxon>
        <taxon>Eurotiomycetidae</taxon>
        <taxon>Eurotiales</taxon>
        <taxon>Aspergillaceae</taxon>
        <taxon>Aspergillus</taxon>
        <taxon>Aspergillus subgen. Circumdati</taxon>
    </lineage>
</organism>
<dbReference type="EMBL" id="KV878243">
    <property type="protein sequence ID" value="OJZ85262.1"/>
    <property type="molecule type" value="Genomic_DNA"/>
</dbReference>
<feature type="region of interest" description="Disordered" evidence="1">
    <location>
        <begin position="1"/>
        <end position="51"/>
    </location>
</feature>
<evidence type="ECO:0000313" key="3">
    <source>
        <dbReference type="Proteomes" id="UP000184063"/>
    </source>
</evidence>
<gene>
    <name evidence="2" type="ORF">ASPFODRAFT_47793</name>
</gene>
<evidence type="ECO:0000256" key="1">
    <source>
        <dbReference type="SAM" id="MobiDB-lite"/>
    </source>
</evidence>
<dbReference type="AlphaFoldDB" id="A0A1M3TEV3"/>
<reference evidence="3" key="1">
    <citation type="journal article" date="2017" name="Genome Biol.">
        <title>Comparative genomics reveals high biological diversity and specific adaptations in the industrially and medically important fungal genus Aspergillus.</title>
        <authorList>
            <person name="de Vries R.P."/>
            <person name="Riley R."/>
            <person name="Wiebenga A."/>
            <person name="Aguilar-Osorio G."/>
            <person name="Amillis S."/>
            <person name="Uchima C.A."/>
            <person name="Anderluh G."/>
            <person name="Asadollahi M."/>
            <person name="Askin M."/>
            <person name="Barry K."/>
            <person name="Battaglia E."/>
            <person name="Bayram O."/>
            <person name="Benocci T."/>
            <person name="Braus-Stromeyer S.A."/>
            <person name="Caldana C."/>
            <person name="Canovas D."/>
            <person name="Cerqueira G.C."/>
            <person name="Chen F."/>
            <person name="Chen W."/>
            <person name="Choi C."/>
            <person name="Clum A."/>
            <person name="Dos Santos R.A."/>
            <person name="Damasio A.R."/>
            <person name="Diallinas G."/>
            <person name="Emri T."/>
            <person name="Fekete E."/>
            <person name="Flipphi M."/>
            <person name="Freyberg S."/>
            <person name="Gallo A."/>
            <person name="Gournas C."/>
            <person name="Habgood R."/>
            <person name="Hainaut M."/>
            <person name="Harispe M.L."/>
            <person name="Henrissat B."/>
            <person name="Hilden K.S."/>
            <person name="Hope R."/>
            <person name="Hossain A."/>
            <person name="Karabika E."/>
            <person name="Karaffa L."/>
            <person name="Karanyi Z."/>
            <person name="Krasevec N."/>
            <person name="Kuo A."/>
            <person name="Kusch H."/>
            <person name="LaButti K."/>
            <person name="Lagendijk E.L."/>
            <person name="Lapidus A."/>
            <person name="Levasseur A."/>
            <person name="Lindquist E."/>
            <person name="Lipzen A."/>
            <person name="Logrieco A.F."/>
            <person name="MacCabe A."/>
            <person name="Maekelae M.R."/>
            <person name="Malavazi I."/>
            <person name="Melin P."/>
            <person name="Meyer V."/>
            <person name="Mielnichuk N."/>
            <person name="Miskei M."/>
            <person name="Molnar A.P."/>
            <person name="Mule G."/>
            <person name="Ngan C.Y."/>
            <person name="Orejas M."/>
            <person name="Orosz E."/>
            <person name="Ouedraogo J.P."/>
            <person name="Overkamp K.M."/>
            <person name="Park H.-S."/>
            <person name="Perrone G."/>
            <person name="Piumi F."/>
            <person name="Punt P.J."/>
            <person name="Ram A.F."/>
            <person name="Ramon A."/>
            <person name="Rauscher S."/>
            <person name="Record E."/>
            <person name="Riano-Pachon D.M."/>
            <person name="Robert V."/>
            <person name="Roehrig J."/>
            <person name="Ruller R."/>
            <person name="Salamov A."/>
            <person name="Salih N.S."/>
            <person name="Samson R.A."/>
            <person name="Sandor E."/>
            <person name="Sanguinetti M."/>
            <person name="Schuetze T."/>
            <person name="Sepcic K."/>
            <person name="Shelest E."/>
            <person name="Sherlock G."/>
            <person name="Sophianopoulou V."/>
            <person name="Squina F.M."/>
            <person name="Sun H."/>
            <person name="Susca A."/>
            <person name="Todd R.B."/>
            <person name="Tsang A."/>
            <person name="Unkles S.E."/>
            <person name="van de Wiele N."/>
            <person name="van Rossen-Uffink D."/>
            <person name="Oliveira J.V."/>
            <person name="Vesth T.C."/>
            <person name="Visser J."/>
            <person name="Yu J.-H."/>
            <person name="Zhou M."/>
            <person name="Andersen M.R."/>
            <person name="Archer D.B."/>
            <person name="Baker S.E."/>
            <person name="Benoit I."/>
            <person name="Brakhage A.A."/>
            <person name="Braus G.H."/>
            <person name="Fischer R."/>
            <person name="Frisvad J.C."/>
            <person name="Goldman G.H."/>
            <person name="Houbraken J."/>
            <person name="Oakley B."/>
            <person name="Pocsi I."/>
            <person name="Scazzocchio C."/>
            <person name="Seiboth B."/>
            <person name="vanKuyk P.A."/>
            <person name="Wortman J."/>
            <person name="Dyer P.S."/>
            <person name="Grigoriev I.V."/>
        </authorList>
    </citation>
    <scope>NUCLEOTIDE SEQUENCE [LARGE SCALE GENOMIC DNA]</scope>
    <source>
        <strain evidence="3">CBS 106.47</strain>
    </source>
</reference>
<dbReference type="VEuPathDB" id="FungiDB:ASPFODRAFT_47793"/>
<evidence type="ECO:0000313" key="2">
    <source>
        <dbReference type="EMBL" id="OJZ85262.1"/>
    </source>
</evidence>
<sequence>MPSGPMSKTSRRHSNHSTEEKRQQRISTIFPAPGKTQQLIRTKSDSVVLVT</sequence>
<name>A0A1M3TEV3_ASPLC</name>
<protein>
    <submittedName>
        <fullName evidence="2">Uncharacterized protein</fullName>
    </submittedName>
</protein>
<proteinExistence type="predicted"/>